<reference evidence="2 3" key="1">
    <citation type="submission" date="2015-06" db="EMBL/GenBank/DDBJ databases">
        <title>Genome sequence of Mycobacterium kumamotonense strain Roo.</title>
        <authorList>
            <person name="Greninger A.L."/>
            <person name="Cunningham G."/>
            <person name="Miller S."/>
        </authorList>
    </citation>
    <scope>NUCLEOTIDE SEQUENCE [LARGE SCALE GENOMIC DNA]</scope>
    <source>
        <strain evidence="2 3">Roo</strain>
    </source>
</reference>
<comment type="caution">
    <text evidence="2">The sequence shown here is derived from an EMBL/GenBank/DDBJ whole genome shotgun (WGS) entry which is preliminary data.</text>
</comment>
<sequence>MEWHVDRLHDDNPGWFYAANAGQDTAYEVTLVAWDGNERLNVEADTVTPYNNTVPSTGDYVEFRLAQREKKGPKPGLAPLPRIPTPDPPHGRLRDHLVETRRMQDEIVAEEAARRERRQVWVRITWRSALGKWSTQTLQTG</sequence>
<dbReference type="AlphaFoldDB" id="A0A1B8S9P2"/>
<keyword evidence="3" id="KW-1185">Reference proteome</keyword>
<name>A0A1B8S9P2_9MYCO</name>
<protein>
    <submittedName>
        <fullName evidence="2">Uncharacterized protein</fullName>
    </submittedName>
</protein>
<dbReference type="EMBL" id="LFOE01000074">
    <property type="protein sequence ID" value="OBY29468.1"/>
    <property type="molecule type" value="Genomic_DNA"/>
</dbReference>
<gene>
    <name evidence="2" type="ORF">ACT18_22870</name>
</gene>
<organism evidence="2 3">
    <name type="scientific">Mycolicibacter kumamotonensis</name>
    <dbReference type="NCBI Taxonomy" id="354243"/>
    <lineage>
        <taxon>Bacteria</taxon>
        <taxon>Bacillati</taxon>
        <taxon>Actinomycetota</taxon>
        <taxon>Actinomycetes</taxon>
        <taxon>Mycobacteriales</taxon>
        <taxon>Mycobacteriaceae</taxon>
        <taxon>Mycolicibacter</taxon>
    </lineage>
</organism>
<evidence type="ECO:0000313" key="3">
    <source>
        <dbReference type="Proteomes" id="UP000092668"/>
    </source>
</evidence>
<accession>A0A1B8S9P2</accession>
<feature type="compositionally biased region" description="Pro residues" evidence="1">
    <location>
        <begin position="76"/>
        <end position="88"/>
    </location>
</feature>
<feature type="region of interest" description="Disordered" evidence="1">
    <location>
        <begin position="70"/>
        <end position="93"/>
    </location>
</feature>
<evidence type="ECO:0000256" key="1">
    <source>
        <dbReference type="SAM" id="MobiDB-lite"/>
    </source>
</evidence>
<proteinExistence type="predicted"/>
<dbReference type="Proteomes" id="UP000092668">
    <property type="component" value="Unassembled WGS sequence"/>
</dbReference>
<evidence type="ECO:0000313" key="2">
    <source>
        <dbReference type="EMBL" id="OBY29468.1"/>
    </source>
</evidence>